<dbReference type="EMBL" id="JBHLWI010000001">
    <property type="protein sequence ID" value="MFC0261097.1"/>
    <property type="molecule type" value="Genomic_DNA"/>
</dbReference>
<keyword evidence="2" id="KW-1185">Reference proteome</keyword>
<name>A0ABV6FMK5_9BACT</name>
<evidence type="ECO:0000313" key="1">
    <source>
        <dbReference type="EMBL" id="MFC0261097.1"/>
    </source>
</evidence>
<gene>
    <name evidence="1" type="ORF">ACFFIP_00270</name>
</gene>
<proteinExistence type="predicted"/>
<comment type="caution">
    <text evidence="1">The sequence shown here is derived from an EMBL/GenBank/DDBJ whole genome shotgun (WGS) entry which is preliminary data.</text>
</comment>
<protein>
    <submittedName>
        <fullName evidence="1">Uncharacterized protein</fullName>
    </submittedName>
</protein>
<reference evidence="1 2" key="1">
    <citation type="submission" date="2024-09" db="EMBL/GenBank/DDBJ databases">
        <authorList>
            <person name="Sun Q."/>
            <person name="Mori K."/>
        </authorList>
    </citation>
    <scope>NUCLEOTIDE SEQUENCE [LARGE SCALE GENOMIC DNA]</scope>
    <source>
        <strain evidence="1 2">CCM 7650</strain>
    </source>
</reference>
<dbReference type="Proteomes" id="UP001589797">
    <property type="component" value="Unassembled WGS sequence"/>
</dbReference>
<dbReference type="RefSeq" id="WP_382385552.1">
    <property type="nucleotide sequence ID" value="NZ_JBHLWI010000001.1"/>
</dbReference>
<evidence type="ECO:0000313" key="2">
    <source>
        <dbReference type="Proteomes" id="UP001589797"/>
    </source>
</evidence>
<sequence length="92" mass="10680">MIITTIHGTYSIISNEKDQDKLIIRSKEKSSLTRIFDEKRIVQCEIEGFSFCVSLCKQEFAHILIMLVKEINYSDLDQYLSEAAVYVNRIMA</sequence>
<organism evidence="1 2">
    <name type="scientific">Fontibacter flavus</name>
    <dbReference type="NCBI Taxonomy" id="654838"/>
    <lineage>
        <taxon>Bacteria</taxon>
        <taxon>Pseudomonadati</taxon>
        <taxon>Bacteroidota</taxon>
        <taxon>Cytophagia</taxon>
        <taxon>Cytophagales</taxon>
        <taxon>Cyclobacteriaceae</taxon>
        <taxon>Fontibacter</taxon>
    </lineage>
</organism>
<accession>A0ABV6FMK5</accession>